<dbReference type="RefSeq" id="XP_008612728.1">
    <property type="nucleotide sequence ID" value="XM_008614506.1"/>
</dbReference>
<dbReference type="InterPro" id="IPR000620">
    <property type="entry name" value="EamA_dom"/>
</dbReference>
<gene>
    <name evidence="11" type="ORF">SDRG_08614</name>
</gene>
<evidence type="ECO:0000256" key="6">
    <source>
        <dbReference type="ARBA" id="ARBA00022989"/>
    </source>
</evidence>
<comment type="subcellular location">
    <subcellularLocation>
        <location evidence="1">Cell membrane</location>
        <topology evidence="1">Multi-pass membrane protein</topology>
    </subcellularLocation>
</comment>
<dbReference type="Proteomes" id="UP000030762">
    <property type="component" value="Unassembled WGS sequence"/>
</dbReference>
<feature type="transmembrane region" description="Helical" evidence="9">
    <location>
        <begin position="99"/>
        <end position="116"/>
    </location>
</feature>
<feature type="transmembrane region" description="Helical" evidence="9">
    <location>
        <begin position="34"/>
        <end position="53"/>
    </location>
</feature>
<evidence type="ECO:0000313" key="11">
    <source>
        <dbReference type="EMBL" id="EQC33933.1"/>
    </source>
</evidence>
<evidence type="ECO:0000256" key="7">
    <source>
        <dbReference type="ARBA" id="ARBA00023136"/>
    </source>
</evidence>
<feature type="transmembrane region" description="Helical" evidence="9">
    <location>
        <begin position="208"/>
        <end position="229"/>
    </location>
</feature>
<dbReference type="eggNOG" id="ENOG502SNKR">
    <property type="taxonomic scope" value="Eukaryota"/>
</dbReference>
<feature type="transmembrane region" description="Helical" evidence="9">
    <location>
        <begin position="65"/>
        <end position="87"/>
    </location>
</feature>
<dbReference type="InterPro" id="IPR004626">
    <property type="entry name" value="RarD"/>
</dbReference>
<dbReference type="OMA" id="WVVYIWA"/>
<keyword evidence="12" id="KW-1185">Reference proteome</keyword>
<dbReference type="PANTHER" id="PTHR22911:SF137">
    <property type="entry name" value="SOLUTE CARRIER FAMILY 35 MEMBER G2-RELATED"/>
    <property type="match status" value="1"/>
</dbReference>
<dbReference type="GO" id="GO:0005886">
    <property type="term" value="C:plasma membrane"/>
    <property type="evidence" value="ECO:0007669"/>
    <property type="project" value="UniProtKB-SubCell"/>
</dbReference>
<feature type="transmembrane region" description="Helical" evidence="9">
    <location>
        <begin position="262"/>
        <end position="285"/>
    </location>
</feature>
<reference evidence="11 12" key="1">
    <citation type="submission" date="2012-04" db="EMBL/GenBank/DDBJ databases">
        <title>The Genome Sequence of Saprolegnia declina VS20.</title>
        <authorList>
            <consortium name="The Broad Institute Genome Sequencing Platform"/>
            <person name="Russ C."/>
            <person name="Nusbaum C."/>
            <person name="Tyler B."/>
            <person name="van West P."/>
            <person name="Dieguez-Uribeondo J."/>
            <person name="de Bruijn I."/>
            <person name="Tripathy S."/>
            <person name="Jiang R."/>
            <person name="Young S.K."/>
            <person name="Zeng Q."/>
            <person name="Gargeya S."/>
            <person name="Fitzgerald M."/>
            <person name="Haas B."/>
            <person name="Abouelleil A."/>
            <person name="Alvarado L."/>
            <person name="Arachchi H.M."/>
            <person name="Berlin A."/>
            <person name="Chapman S.B."/>
            <person name="Goldberg J."/>
            <person name="Griggs A."/>
            <person name="Gujja S."/>
            <person name="Hansen M."/>
            <person name="Howarth C."/>
            <person name="Imamovic A."/>
            <person name="Larimer J."/>
            <person name="McCowen C."/>
            <person name="Montmayeur A."/>
            <person name="Murphy C."/>
            <person name="Neiman D."/>
            <person name="Pearson M."/>
            <person name="Priest M."/>
            <person name="Roberts A."/>
            <person name="Saif S."/>
            <person name="Shea T."/>
            <person name="Sisk P."/>
            <person name="Sykes S."/>
            <person name="Wortman J."/>
            <person name="Nusbaum C."/>
            <person name="Birren B."/>
        </authorList>
    </citation>
    <scope>NUCLEOTIDE SEQUENCE [LARGE SCALE GENOMIC DNA]</scope>
    <source>
        <strain evidence="11 12">VS20</strain>
    </source>
</reference>
<keyword evidence="6 9" id="KW-1133">Transmembrane helix</keyword>
<evidence type="ECO:0000256" key="5">
    <source>
        <dbReference type="ARBA" id="ARBA00022692"/>
    </source>
</evidence>
<feature type="region of interest" description="Disordered" evidence="8">
    <location>
        <begin position="293"/>
        <end position="320"/>
    </location>
</feature>
<dbReference type="GeneID" id="19949341"/>
<evidence type="ECO:0000256" key="4">
    <source>
        <dbReference type="ARBA" id="ARBA00022475"/>
    </source>
</evidence>
<evidence type="ECO:0000313" key="12">
    <source>
        <dbReference type="Proteomes" id="UP000030762"/>
    </source>
</evidence>
<feature type="transmembrane region" description="Helical" evidence="9">
    <location>
        <begin position="174"/>
        <end position="196"/>
    </location>
</feature>
<feature type="domain" description="EamA" evidence="10">
    <location>
        <begin position="3"/>
        <end position="139"/>
    </location>
</feature>
<dbReference type="InterPro" id="IPR037185">
    <property type="entry name" value="EmrE-like"/>
</dbReference>
<keyword evidence="7 9" id="KW-0472">Membrane</keyword>
<dbReference type="NCBIfam" id="TIGR00688">
    <property type="entry name" value="rarD"/>
    <property type="match status" value="1"/>
</dbReference>
<feature type="transmembrane region" description="Helical" evidence="9">
    <location>
        <begin position="123"/>
        <end position="141"/>
    </location>
</feature>
<protein>
    <recommendedName>
        <fullName evidence="10">EamA domain-containing protein</fullName>
    </recommendedName>
</protein>
<name>T0RNI7_SAPDV</name>
<evidence type="ECO:0000256" key="9">
    <source>
        <dbReference type="SAM" id="Phobius"/>
    </source>
</evidence>
<evidence type="ECO:0000256" key="1">
    <source>
        <dbReference type="ARBA" id="ARBA00004651"/>
    </source>
</evidence>
<dbReference type="InParanoid" id="T0RNI7"/>
<keyword evidence="4" id="KW-1003">Cell membrane</keyword>
<dbReference type="EMBL" id="JH767157">
    <property type="protein sequence ID" value="EQC33933.1"/>
    <property type="molecule type" value="Genomic_DNA"/>
</dbReference>
<dbReference type="Pfam" id="PF00892">
    <property type="entry name" value="EamA"/>
    <property type="match status" value="1"/>
</dbReference>
<dbReference type="VEuPathDB" id="FungiDB:SDRG_08614"/>
<keyword evidence="3" id="KW-0813">Transport</keyword>
<feature type="transmembrane region" description="Helical" evidence="9">
    <location>
        <begin position="5"/>
        <end position="22"/>
    </location>
</feature>
<dbReference type="OrthoDB" id="64403at2759"/>
<feature type="transmembrane region" description="Helical" evidence="9">
    <location>
        <begin position="236"/>
        <end position="256"/>
    </location>
</feature>
<proteinExistence type="inferred from homology"/>
<sequence>MQTGIIYASTAYVIWGVLPIYWKQLEAVPAEQLALHRIVWSFLVLLIVLAVRGDCKAFRAAARGWRVFAVYTIASIIILSNWVVYIWAVNAGYVVETSLGYFITPLVNVVVAVVVFKEKLRLWQWLAITLAFAGVLVIAIAYAKFPWIALTLGSTFSLYGIVKKQAPLSALHGMTVETGILFVPAVIYLSVVQGMGSGAFLHVDTLSHFLLVGAGVVTVIPMVLFASAAQSIPFSLLGVLHYIGPSLMFVIGVLVYNEAFSTFKLIGFILVWVALAIYSTEGIVVHQQSSKQTPPVDAADVTSEAKADAEADGTTPYVRV</sequence>
<evidence type="ECO:0000259" key="10">
    <source>
        <dbReference type="Pfam" id="PF00892"/>
    </source>
</evidence>
<dbReference type="AlphaFoldDB" id="T0RNI7"/>
<accession>T0RNI7</accession>
<evidence type="ECO:0000256" key="8">
    <source>
        <dbReference type="SAM" id="MobiDB-lite"/>
    </source>
</evidence>
<evidence type="ECO:0000256" key="3">
    <source>
        <dbReference type="ARBA" id="ARBA00022448"/>
    </source>
</evidence>
<dbReference type="PANTHER" id="PTHR22911">
    <property type="entry name" value="ACYL-MALONYL CONDENSING ENZYME-RELATED"/>
    <property type="match status" value="1"/>
</dbReference>
<organism evidence="11 12">
    <name type="scientific">Saprolegnia diclina (strain VS20)</name>
    <dbReference type="NCBI Taxonomy" id="1156394"/>
    <lineage>
        <taxon>Eukaryota</taxon>
        <taxon>Sar</taxon>
        <taxon>Stramenopiles</taxon>
        <taxon>Oomycota</taxon>
        <taxon>Saprolegniomycetes</taxon>
        <taxon>Saprolegniales</taxon>
        <taxon>Saprolegniaceae</taxon>
        <taxon>Saprolegnia</taxon>
    </lineage>
</organism>
<dbReference type="SUPFAM" id="SSF103481">
    <property type="entry name" value="Multidrug resistance efflux transporter EmrE"/>
    <property type="match status" value="2"/>
</dbReference>
<evidence type="ECO:0000256" key="2">
    <source>
        <dbReference type="ARBA" id="ARBA00007362"/>
    </source>
</evidence>
<keyword evidence="5 9" id="KW-0812">Transmembrane</keyword>
<comment type="similarity">
    <text evidence="2">Belongs to the EamA transporter family.</text>
</comment>